<accession>A0A3M0Z3Y9</accession>
<dbReference type="Pfam" id="PF07963">
    <property type="entry name" value="N_methyl"/>
    <property type="match status" value="1"/>
</dbReference>
<keyword evidence="1" id="KW-0812">Transmembrane</keyword>
<organism evidence="2 3">
    <name type="scientific">Candidatus Dojkabacteria bacterium</name>
    <dbReference type="NCBI Taxonomy" id="2099670"/>
    <lineage>
        <taxon>Bacteria</taxon>
        <taxon>Candidatus Dojkabacteria</taxon>
    </lineage>
</organism>
<dbReference type="EMBL" id="RFKV01000003">
    <property type="protein sequence ID" value="RMD77761.1"/>
    <property type="molecule type" value="Genomic_DNA"/>
</dbReference>
<proteinExistence type="predicted"/>
<evidence type="ECO:0000256" key="1">
    <source>
        <dbReference type="SAM" id="Phobius"/>
    </source>
</evidence>
<feature type="transmembrane region" description="Helical" evidence="1">
    <location>
        <begin position="7"/>
        <end position="28"/>
    </location>
</feature>
<gene>
    <name evidence="2" type="ORF">D6810_00080</name>
</gene>
<dbReference type="AlphaFoldDB" id="A0A3M0Z3Y9"/>
<sequence>MKKNKAAYSLIEVLVSVSILAILVVMMLNTVLLSFKVVLVAAYRSKSVEVVNDLNSLISYDIRNSANLIECDDNSVSCIVLLNGKRYVWKLCQDLICKYEILPDSSESIITVSNSNFRYSGLSFQNYTDNSGIESVYVTYRLQSRLPGVDVNSINQFKVSLRNYRV</sequence>
<evidence type="ECO:0000313" key="2">
    <source>
        <dbReference type="EMBL" id="RMD77761.1"/>
    </source>
</evidence>
<keyword evidence="1" id="KW-0472">Membrane</keyword>
<evidence type="ECO:0000313" key="3">
    <source>
        <dbReference type="Proteomes" id="UP000269410"/>
    </source>
</evidence>
<dbReference type="Proteomes" id="UP000269410">
    <property type="component" value="Unassembled WGS sequence"/>
</dbReference>
<reference evidence="2 3" key="1">
    <citation type="submission" date="2018-10" db="EMBL/GenBank/DDBJ databases">
        <title>Thermophilic Lithotrophy and Phototrophy in an Intertidal, Iron-rich, Geothermal Spring.</title>
        <authorList>
            <person name="Ward L.M."/>
            <person name="Idei A."/>
            <person name="Nakagawa M."/>
            <person name="Ueno Y."/>
            <person name="Fischer W."/>
            <person name="Mcglynn S.E."/>
        </authorList>
    </citation>
    <scope>NUCLEOTIDE SEQUENCE [LARGE SCALE GENOMIC DNA]</scope>
    <source>
        <strain evidence="2">J137</strain>
    </source>
</reference>
<keyword evidence="1" id="KW-1133">Transmembrane helix</keyword>
<name>A0A3M0Z3Y9_9BACT</name>
<dbReference type="InterPro" id="IPR012902">
    <property type="entry name" value="N_methyl_site"/>
</dbReference>
<protein>
    <submittedName>
        <fullName evidence="2">Prepilin-type N-terminal cleavage/methylation domain-containing protein</fullName>
    </submittedName>
</protein>
<dbReference type="NCBIfam" id="TIGR02532">
    <property type="entry name" value="IV_pilin_GFxxxE"/>
    <property type="match status" value="1"/>
</dbReference>
<comment type="caution">
    <text evidence="2">The sequence shown here is derived from an EMBL/GenBank/DDBJ whole genome shotgun (WGS) entry which is preliminary data.</text>
</comment>